<dbReference type="STRING" id="35128.B8C9F8"/>
<accession>B8C9F8</accession>
<feature type="transmembrane region" description="Helical" evidence="8">
    <location>
        <begin position="12"/>
        <end position="31"/>
    </location>
</feature>
<dbReference type="KEGG" id="tps:THAPSDRAFT_14347"/>
<evidence type="ECO:0000256" key="6">
    <source>
        <dbReference type="ARBA" id="ARBA00023136"/>
    </source>
</evidence>
<feature type="transmembrane region" description="Helical" evidence="8">
    <location>
        <begin position="323"/>
        <end position="342"/>
    </location>
</feature>
<proteinExistence type="inferred from homology"/>
<comment type="subcellular location">
    <subcellularLocation>
        <location evidence="1">Cell membrane</location>
        <topology evidence="1">Multi-pass membrane protein</topology>
    </subcellularLocation>
</comment>
<keyword evidence="2" id="KW-0813">Transport</keyword>
<dbReference type="AlphaFoldDB" id="B8C9F8"/>
<dbReference type="RefSeq" id="XP_002292843.1">
    <property type="nucleotide sequence ID" value="XM_002292807.1"/>
</dbReference>
<dbReference type="Pfam" id="PF13520">
    <property type="entry name" value="AA_permease_2"/>
    <property type="match status" value="1"/>
</dbReference>
<keyword evidence="3" id="KW-1003">Cell membrane</keyword>
<evidence type="ECO:0000313" key="9">
    <source>
        <dbReference type="EMBL" id="EED90039.1"/>
    </source>
</evidence>
<keyword evidence="6 8" id="KW-0472">Membrane</keyword>
<evidence type="ECO:0000256" key="1">
    <source>
        <dbReference type="ARBA" id="ARBA00004651"/>
    </source>
</evidence>
<dbReference type="PIRSF" id="PIRSF006060">
    <property type="entry name" value="AA_transporter"/>
    <property type="match status" value="1"/>
</dbReference>
<evidence type="ECO:0000256" key="3">
    <source>
        <dbReference type="ARBA" id="ARBA00022475"/>
    </source>
</evidence>
<dbReference type="EMBL" id="CM000646">
    <property type="protein sequence ID" value="EED90039.1"/>
    <property type="molecule type" value="Genomic_DNA"/>
</dbReference>
<feature type="transmembrane region" description="Helical" evidence="8">
    <location>
        <begin position="267"/>
        <end position="290"/>
    </location>
</feature>
<gene>
    <name evidence="9" type="ORF">THAPSDRAFT_14347</name>
</gene>
<dbReference type="GO" id="GO:0015203">
    <property type="term" value="F:polyamine transmembrane transporter activity"/>
    <property type="evidence" value="ECO:0007669"/>
    <property type="project" value="UniProtKB-ARBA"/>
</dbReference>
<dbReference type="PANTHER" id="PTHR45826">
    <property type="entry name" value="POLYAMINE TRANSPORTER PUT1"/>
    <property type="match status" value="1"/>
</dbReference>
<dbReference type="PaxDb" id="35128-Thaps14347"/>
<reference evidence="9 10" key="1">
    <citation type="journal article" date="2004" name="Science">
        <title>The genome of the diatom Thalassiosira pseudonana: ecology, evolution, and metabolism.</title>
        <authorList>
            <person name="Armbrust E.V."/>
            <person name="Berges J.A."/>
            <person name="Bowler C."/>
            <person name="Green B.R."/>
            <person name="Martinez D."/>
            <person name="Putnam N.H."/>
            <person name="Zhou S."/>
            <person name="Allen A.E."/>
            <person name="Apt K.E."/>
            <person name="Bechner M."/>
            <person name="Brzezinski M.A."/>
            <person name="Chaal B.K."/>
            <person name="Chiovitti A."/>
            <person name="Davis A.K."/>
            <person name="Demarest M.S."/>
            <person name="Detter J.C."/>
            <person name="Glavina T."/>
            <person name="Goodstein D."/>
            <person name="Hadi M.Z."/>
            <person name="Hellsten U."/>
            <person name="Hildebrand M."/>
            <person name="Jenkins B.D."/>
            <person name="Jurka J."/>
            <person name="Kapitonov V.V."/>
            <person name="Kroger N."/>
            <person name="Lau W.W."/>
            <person name="Lane T.W."/>
            <person name="Larimer F.W."/>
            <person name="Lippmeier J.C."/>
            <person name="Lucas S."/>
            <person name="Medina M."/>
            <person name="Montsant A."/>
            <person name="Obornik M."/>
            <person name="Parker M.S."/>
            <person name="Palenik B."/>
            <person name="Pazour G.J."/>
            <person name="Richardson P.M."/>
            <person name="Rynearson T.A."/>
            <person name="Saito M.A."/>
            <person name="Schwartz D.C."/>
            <person name="Thamatrakoln K."/>
            <person name="Valentin K."/>
            <person name="Vardi A."/>
            <person name="Wilkerson F.P."/>
            <person name="Rokhsar D.S."/>
        </authorList>
    </citation>
    <scope>NUCLEOTIDE SEQUENCE [LARGE SCALE GENOMIC DNA]</scope>
    <source>
        <strain evidence="9 10">CCMP1335</strain>
    </source>
</reference>
<dbReference type="InterPro" id="IPR002293">
    <property type="entry name" value="AA/rel_permease1"/>
</dbReference>
<feature type="transmembrane region" description="Helical" evidence="8">
    <location>
        <begin position="62"/>
        <end position="84"/>
    </location>
</feature>
<sequence length="416" mass="45986">GGPFGVEPSVKAAGNLYAIIGFAVMPFVWALPECLITYELSALYPCASGGVRWVEEAFGVQIGLMFGYLSWLGGVINGATYPVLFFEYVMSQFYPHTSSSEIHGLLRYGILFGMTLLLSFVNYRGLDVVGKTSIIIFVLSMSPFVIMIVIGFTKVDPEKWLQTPRTDYEEQFDDDALDTKGWFPLSYLGGIVFRPFVNNLYWNFNNFDQAGHYSGAVPQKTLQRGIAGSLLLVSATYLLPILVTTGATDIRQDDWKAGTLAVAGTDIAGRWLGNWIVVSAAICLIASFFAELSADSMQLMGMSDRSQIPSIFSHRSKFDTPSYAILMCLMVMACVLPLSFHVIVELTNFSYCIAVTMEFLAFAQLRIRGGDATKGRKIVYVLVLILPMLYNILVVLLASYATYIFGISMILFGFLL</sequence>
<reference evidence="9 10" key="2">
    <citation type="journal article" date="2008" name="Nature">
        <title>The Phaeodactylum genome reveals the evolutionary history of diatom genomes.</title>
        <authorList>
            <person name="Bowler C."/>
            <person name="Allen A.E."/>
            <person name="Badger J.H."/>
            <person name="Grimwood J."/>
            <person name="Jabbari K."/>
            <person name="Kuo A."/>
            <person name="Maheswari U."/>
            <person name="Martens C."/>
            <person name="Maumus F."/>
            <person name="Otillar R.P."/>
            <person name="Rayko E."/>
            <person name="Salamov A."/>
            <person name="Vandepoele K."/>
            <person name="Beszteri B."/>
            <person name="Gruber A."/>
            <person name="Heijde M."/>
            <person name="Katinka M."/>
            <person name="Mock T."/>
            <person name="Valentin K."/>
            <person name="Verret F."/>
            <person name="Berges J.A."/>
            <person name="Brownlee C."/>
            <person name="Cadoret J.P."/>
            <person name="Chiovitti A."/>
            <person name="Choi C.J."/>
            <person name="Coesel S."/>
            <person name="De Martino A."/>
            <person name="Detter J.C."/>
            <person name="Durkin C."/>
            <person name="Falciatore A."/>
            <person name="Fournet J."/>
            <person name="Haruta M."/>
            <person name="Huysman M.J."/>
            <person name="Jenkins B.D."/>
            <person name="Jiroutova K."/>
            <person name="Jorgensen R.E."/>
            <person name="Joubert Y."/>
            <person name="Kaplan A."/>
            <person name="Kroger N."/>
            <person name="Kroth P.G."/>
            <person name="La Roche J."/>
            <person name="Lindquist E."/>
            <person name="Lommer M."/>
            <person name="Martin-Jezequel V."/>
            <person name="Lopez P.J."/>
            <person name="Lucas S."/>
            <person name="Mangogna M."/>
            <person name="McGinnis K."/>
            <person name="Medlin L.K."/>
            <person name="Montsant A."/>
            <person name="Oudot-Le Secq M.P."/>
            <person name="Napoli C."/>
            <person name="Obornik M."/>
            <person name="Parker M.S."/>
            <person name="Petit J.L."/>
            <person name="Porcel B.M."/>
            <person name="Poulsen N."/>
            <person name="Robison M."/>
            <person name="Rychlewski L."/>
            <person name="Rynearson T.A."/>
            <person name="Schmutz J."/>
            <person name="Shapiro H."/>
            <person name="Siaut M."/>
            <person name="Stanley M."/>
            <person name="Sussman M.R."/>
            <person name="Taylor A.R."/>
            <person name="Vardi A."/>
            <person name="von Dassow P."/>
            <person name="Vyverman W."/>
            <person name="Willis A."/>
            <person name="Wyrwicz L.S."/>
            <person name="Rokhsar D.S."/>
            <person name="Weissenbach J."/>
            <person name="Armbrust E.V."/>
            <person name="Green B.R."/>
            <person name="Van de Peer Y."/>
            <person name="Grigoriev I.V."/>
        </authorList>
    </citation>
    <scope>NUCLEOTIDE SEQUENCE [LARGE SCALE GENOMIC DNA]</scope>
    <source>
        <strain evidence="9 10">CCMP1335</strain>
    </source>
</reference>
<feature type="non-terminal residue" evidence="9">
    <location>
        <position position="1"/>
    </location>
</feature>
<evidence type="ECO:0000256" key="7">
    <source>
        <dbReference type="ARBA" id="ARBA00024041"/>
    </source>
</evidence>
<dbReference type="OMA" id="WTLTFNT"/>
<dbReference type="Proteomes" id="UP000001449">
    <property type="component" value="Chromosome 10"/>
</dbReference>
<evidence type="ECO:0000313" key="10">
    <source>
        <dbReference type="Proteomes" id="UP000001449"/>
    </source>
</evidence>
<feature type="transmembrane region" description="Helical" evidence="8">
    <location>
        <begin position="226"/>
        <end position="247"/>
    </location>
</feature>
<feature type="transmembrane region" description="Helical" evidence="8">
    <location>
        <begin position="348"/>
        <end position="367"/>
    </location>
</feature>
<organism evidence="9 10">
    <name type="scientific">Thalassiosira pseudonana</name>
    <name type="common">Marine diatom</name>
    <name type="synonym">Cyclotella nana</name>
    <dbReference type="NCBI Taxonomy" id="35128"/>
    <lineage>
        <taxon>Eukaryota</taxon>
        <taxon>Sar</taxon>
        <taxon>Stramenopiles</taxon>
        <taxon>Ochrophyta</taxon>
        <taxon>Bacillariophyta</taxon>
        <taxon>Coscinodiscophyceae</taxon>
        <taxon>Thalassiosirophycidae</taxon>
        <taxon>Thalassiosirales</taxon>
        <taxon>Thalassiosiraceae</taxon>
        <taxon>Thalassiosira</taxon>
    </lineage>
</organism>
<dbReference type="HOGENOM" id="CLU_007946_17_3_1"/>
<keyword evidence="5 8" id="KW-1133">Transmembrane helix</keyword>
<name>B8C9F8_THAPS</name>
<keyword evidence="10" id="KW-1185">Reference proteome</keyword>
<feature type="non-terminal residue" evidence="9">
    <location>
        <position position="416"/>
    </location>
</feature>
<comment type="similarity">
    <text evidence="7">Belongs to the amino acid-polyamine-organocation (APC) superfamily. Polyamine:cation symporter (PHS) (TC 2.A.3.12) family.</text>
</comment>
<dbReference type="InterPro" id="IPR044566">
    <property type="entry name" value="RMV1-like"/>
</dbReference>
<dbReference type="PANTHER" id="PTHR45826:SF2">
    <property type="entry name" value="AMINO ACID TRANSPORTER"/>
    <property type="match status" value="1"/>
</dbReference>
<dbReference type="InParanoid" id="B8C9F8"/>
<evidence type="ECO:0000256" key="8">
    <source>
        <dbReference type="SAM" id="Phobius"/>
    </source>
</evidence>
<evidence type="ECO:0000256" key="4">
    <source>
        <dbReference type="ARBA" id="ARBA00022692"/>
    </source>
</evidence>
<protein>
    <submittedName>
        <fullName evidence="9">Amino acid transporter</fullName>
    </submittedName>
</protein>
<dbReference type="GO" id="GO:0005886">
    <property type="term" value="C:plasma membrane"/>
    <property type="evidence" value="ECO:0007669"/>
    <property type="project" value="UniProtKB-SubCell"/>
</dbReference>
<dbReference type="GeneID" id="7445893"/>
<feature type="transmembrane region" description="Helical" evidence="8">
    <location>
        <begin position="379"/>
        <end position="412"/>
    </location>
</feature>
<evidence type="ECO:0000256" key="5">
    <source>
        <dbReference type="ARBA" id="ARBA00022989"/>
    </source>
</evidence>
<dbReference type="Gene3D" id="1.20.1740.10">
    <property type="entry name" value="Amino acid/polyamine transporter I"/>
    <property type="match status" value="1"/>
</dbReference>
<dbReference type="eggNOG" id="KOG1287">
    <property type="taxonomic scope" value="Eukaryota"/>
</dbReference>
<keyword evidence="4 8" id="KW-0812">Transmembrane</keyword>
<feature type="transmembrane region" description="Helical" evidence="8">
    <location>
        <begin position="105"/>
        <end position="126"/>
    </location>
</feature>
<feature type="transmembrane region" description="Helical" evidence="8">
    <location>
        <begin position="132"/>
        <end position="152"/>
    </location>
</feature>
<evidence type="ECO:0000256" key="2">
    <source>
        <dbReference type="ARBA" id="ARBA00022448"/>
    </source>
</evidence>